<dbReference type="InterPro" id="IPR037171">
    <property type="entry name" value="NagB/RpiA_transferase-like"/>
</dbReference>
<dbReference type="EMBL" id="JAOQNS010000001">
    <property type="protein sequence ID" value="MCW2306176.1"/>
    <property type="molecule type" value="Genomic_DNA"/>
</dbReference>
<evidence type="ECO:0000313" key="5">
    <source>
        <dbReference type="EMBL" id="MCW2306176.1"/>
    </source>
</evidence>
<dbReference type="GO" id="GO:0030272">
    <property type="term" value="F:5-formyltetrahydrofolate cyclo-ligase activity"/>
    <property type="evidence" value="ECO:0007669"/>
    <property type="project" value="UniProtKB-EC"/>
</dbReference>
<keyword evidence="6" id="KW-1185">Reference proteome</keyword>
<dbReference type="NCBIfam" id="TIGR02727">
    <property type="entry name" value="MTHFS_bact"/>
    <property type="match status" value="1"/>
</dbReference>
<dbReference type="PANTHER" id="PTHR23407:SF1">
    <property type="entry name" value="5-FORMYLTETRAHYDROFOLATE CYCLO-LIGASE"/>
    <property type="match status" value="1"/>
</dbReference>
<dbReference type="RefSeq" id="WP_264599839.1">
    <property type="nucleotide sequence ID" value="NZ_JAOQNS010000001.1"/>
</dbReference>
<keyword evidence="4" id="KW-0460">Magnesium</keyword>
<comment type="catalytic activity">
    <reaction evidence="4">
        <text>(6S)-5-formyl-5,6,7,8-tetrahydrofolate + ATP = (6R)-5,10-methenyltetrahydrofolate + ADP + phosphate</text>
        <dbReference type="Rhea" id="RHEA:10488"/>
        <dbReference type="ChEBI" id="CHEBI:30616"/>
        <dbReference type="ChEBI" id="CHEBI:43474"/>
        <dbReference type="ChEBI" id="CHEBI:57455"/>
        <dbReference type="ChEBI" id="CHEBI:57457"/>
        <dbReference type="ChEBI" id="CHEBI:456216"/>
        <dbReference type="EC" id="6.3.3.2"/>
    </reaction>
</comment>
<protein>
    <recommendedName>
        <fullName evidence="4">5-formyltetrahydrofolate cyclo-ligase</fullName>
        <ecNumber evidence="4">6.3.3.2</ecNumber>
    </recommendedName>
</protein>
<name>A0ABT3H714_9HYPH</name>
<organism evidence="5 6">
    <name type="scientific">Rhodobium gokarnense</name>
    <dbReference type="NCBI Taxonomy" id="364296"/>
    <lineage>
        <taxon>Bacteria</taxon>
        <taxon>Pseudomonadati</taxon>
        <taxon>Pseudomonadota</taxon>
        <taxon>Alphaproteobacteria</taxon>
        <taxon>Hyphomicrobiales</taxon>
        <taxon>Rhodobiaceae</taxon>
        <taxon>Rhodobium</taxon>
    </lineage>
</organism>
<dbReference type="PANTHER" id="PTHR23407">
    <property type="entry name" value="ATPASE INHIBITOR/5-FORMYLTETRAHYDROFOLATE CYCLO-LIGASE"/>
    <property type="match status" value="1"/>
</dbReference>
<proteinExistence type="inferred from homology"/>
<keyword evidence="3 4" id="KW-0067">ATP-binding</keyword>
<comment type="caution">
    <text evidence="5">The sequence shown here is derived from an EMBL/GenBank/DDBJ whole genome shotgun (WGS) entry which is preliminary data.</text>
</comment>
<dbReference type="InterPro" id="IPR002698">
    <property type="entry name" value="FTHF_cligase"/>
</dbReference>
<gene>
    <name evidence="5" type="ORF">M2319_000492</name>
</gene>
<sequence>MTETPQQQKARIRADVLARRAELGTEAQTAAAAALVAQAGMLGPVSGRAVSGFWPIRGEIDPLPLMAHLRGQGARLCLPVVLDAQTLVFRAWDGDPDALVPARFGLMEPGPEAEPVRPDIMLVPLAAYDGSLNRIGYGAGYYDRAIAAMEADGHEPLLVGVAYGCQRVDSVPAESHDQPLAMVFTDAGTETGPDTEGAI</sequence>
<evidence type="ECO:0000256" key="3">
    <source>
        <dbReference type="ARBA" id="ARBA00022840"/>
    </source>
</evidence>
<keyword evidence="4" id="KW-0479">Metal-binding</keyword>
<evidence type="ECO:0000256" key="1">
    <source>
        <dbReference type="ARBA" id="ARBA00010638"/>
    </source>
</evidence>
<evidence type="ECO:0000313" key="6">
    <source>
        <dbReference type="Proteomes" id="UP001209755"/>
    </source>
</evidence>
<accession>A0ABT3H714</accession>
<evidence type="ECO:0000256" key="4">
    <source>
        <dbReference type="RuleBase" id="RU361279"/>
    </source>
</evidence>
<dbReference type="PIRSF" id="PIRSF006806">
    <property type="entry name" value="FTHF_cligase"/>
    <property type="match status" value="1"/>
</dbReference>
<dbReference type="InterPro" id="IPR024185">
    <property type="entry name" value="FTHF_cligase-like_sf"/>
</dbReference>
<comment type="similarity">
    <text evidence="1 4">Belongs to the 5-formyltetrahydrofolate cyclo-ligase family.</text>
</comment>
<comment type="cofactor">
    <cofactor evidence="4">
        <name>Mg(2+)</name>
        <dbReference type="ChEBI" id="CHEBI:18420"/>
    </cofactor>
</comment>
<keyword evidence="5" id="KW-0436">Ligase</keyword>
<dbReference type="Gene3D" id="3.40.50.10420">
    <property type="entry name" value="NagB/RpiA/CoA transferase-like"/>
    <property type="match status" value="1"/>
</dbReference>
<dbReference type="SUPFAM" id="SSF100950">
    <property type="entry name" value="NagB/RpiA/CoA transferase-like"/>
    <property type="match status" value="1"/>
</dbReference>
<keyword evidence="2 4" id="KW-0547">Nucleotide-binding</keyword>
<dbReference type="Proteomes" id="UP001209755">
    <property type="component" value="Unassembled WGS sequence"/>
</dbReference>
<evidence type="ECO:0000256" key="2">
    <source>
        <dbReference type="ARBA" id="ARBA00022741"/>
    </source>
</evidence>
<dbReference type="EC" id="6.3.3.2" evidence="4"/>
<dbReference type="Pfam" id="PF01812">
    <property type="entry name" value="5-FTHF_cyc-lig"/>
    <property type="match status" value="1"/>
</dbReference>
<reference evidence="6" key="1">
    <citation type="submission" date="2023-07" db="EMBL/GenBank/DDBJ databases">
        <title>Genome sequencing of Purple Non-Sulfur Bacteria from various extreme environments.</title>
        <authorList>
            <person name="Mayer M."/>
        </authorList>
    </citation>
    <scope>NUCLEOTIDE SEQUENCE [LARGE SCALE GENOMIC DNA]</scope>
    <source>
        <strain evidence="6">DSM 17935</strain>
    </source>
</reference>